<dbReference type="EMBL" id="HACG01015461">
    <property type="protein sequence ID" value="CEK62326.1"/>
    <property type="molecule type" value="Transcribed_RNA"/>
</dbReference>
<organism evidence="1">
    <name type="scientific">Arion vulgaris</name>
    <dbReference type="NCBI Taxonomy" id="1028688"/>
    <lineage>
        <taxon>Eukaryota</taxon>
        <taxon>Metazoa</taxon>
        <taxon>Spiralia</taxon>
        <taxon>Lophotrochozoa</taxon>
        <taxon>Mollusca</taxon>
        <taxon>Gastropoda</taxon>
        <taxon>Heterobranchia</taxon>
        <taxon>Euthyneura</taxon>
        <taxon>Panpulmonata</taxon>
        <taxon>Eupulmonata</taxon>
        <taxon>Stylommatophora</taxon>
        <taxon>Helicina</taxon>
        <taxon>Arionoidea</taxon>
        <taxon>Arionidae</taxon>
        <taxon>Arion</taxon>
    </lineage>
</organism>
<gene>
    <name evidence="1" type="primary">ORF44859</name>
</gene>
<protein>
    <submittedName>
        <fullName evidence="1">Uncharacterized protein</fullName>
    </submittedName>
</protein>
<proteinExistence type="predicted"/>
<evidence type="ECO:0000313" key="1">
    <source>
        <dbReference type="EMBL" id="CEK62326.1"/>
    </source>
</evidence>
<accession>A0A0B6Z310</accession>
<dbReference type="AlphaFoldDB" id="A0A0B6Z310"/>
<reference evidence="1" key="1">
    <citation type="submission" date="2014-12" db="EMBL/GenBank/DDBJ databases">
        <title>Insight into the proteome of Arion vulgaris.</title>
        <authorList>
            <person name="Aradska J."/>
            <person name="Bulat T."/>
            <person name="Smidak R."/>
            <person name="Sarate P."/>
            <person name="Gangsoo J."/>
            <person name="Sialana F."/>
            <person name="Bilban M."/>
            <person name="Lubec G."/>
        </authorList>
    </citation>
    <scope>NUCLEOTIDE SEQUENCE</scope>
    <source>
        <tissue evidence="1">Skin</tissue>
    </source>
</reference>
<feature type="non-terminal residue" evidence="1">
    <location>
        <position position="68"/>
    </location>
</feature>
<name>A0A0B6Z310_9EUPU</name>
<sequence>MESPWGERDWRYYADYSEVPLHILRLHPADRAVIRIAGCTTHQRQTNGIFRNDVVHCEIGLLEFLLNS</sequence>